<protein>
    <recommendedName>
        <fullName evidence="3">Reelin domain-containing protein</fullName>
    </recommendedName>
</protein>
<reference evidence="2" key="1">
    <citation type="journal article" date="2014" name="Genome Biol. Evol.">
        <title>Pangenome evidence for extensive interdomain horizontal transfer affecting lineage core and shell genes in uncultured planktonic thaumarchaeota and euryarchaeota.</title>
        <authorList>
            <person name="Deschamps P."/>
            <person name="Zivanovic Y."/>
            <person name="Moreira D."/>
            <person name="Rodriguez-Valera F."/>
            <person name="Lopez-Garcia P."/>
        </authorList>
    </citation>
    <scope>NUCLEOTIDE SEQUENCE</scope>
</reference>
<dbReference type="NCBIfam" id="NF041895">
    <property type="entry name" value="choice_anch_V"/>
    <property type="match status" value="1"/>
</dbReference>
<organism evidence="2">
    <name type="scientific">uncultured marine group II/III euryarchaeote AD1000_03_F11</name>
    <dbReference type="NCBI Taxonomy" id="1457703"/>
    <lineage>
        <taxon>Archaea</taxon>
        <taxon>Methanobacteriati</taxon>
        <taxon>Methanobacteriota</taxon>
        <taxon>environmental samples</taxon>
    </lineage>
</organism>
<evidence type="ECO:0000256" key="1">
    <source>
        <dbReference type="SAM" id="Phobius"/>
    </source>
</evidence>
<accession>A0A075FGQ0</accession>
<name>A0A075FGQ0_9EURY</name>
<feature type="transmembrane region" description="Helical" evidence="1">
    <location>
        <begin position="223"/>
        <end position="247"/>
    </location>
</feature>
<keyword evidence="1" id="KW-1133">Transmembrane helix</keyword>
<proteinExistence type="predicted"/>
<keyword evidence="1" id="KW-0812">Transmembrane</keyword>
<evidence type="ECO:0008006" key="3">
    <source>
        <dbReference type="Google" id="ProtNLM"/>
    </source>
</evidence>
<keyword evidence="1" id="KW-0472">Membrane</keyword>
<sequence length="271" mass="29284">MGSIARDYRRGLVLGAILLLLAGGSQASHLGIGGDANGDGDVAIAGCTCHNENPDNSVTVILDGLPYRYEVGSQYLLTIQLVGGPDIDASSNTGGFSMRVSAGTLSAAEGFESYVQNWEDDETRLTHTNSGSQTEDRTWEIVWTAPSDNEEVVALWLVGNSVNGDQIPSELDKWNRLSVSVDEGDDDGRTRTVFSGNGEIEPPAPADHGMEIHDMGAGLRAHWLGLLGFAAVIIVILFCGLFLRYGFSRHYVGRSNLLRLRIKHLRRGDQI</sequence>
<dbReference type="AlphaFoldDB" id="A0A075FGQ0"/>
<dbReference type="EMBL" id="KF900309">
    <property type="protein sequence ID" value="AIE90419.1"/>
    <property type="molecule type" value="Genomic_DNA"/>
</dbReference>
<evidence type="ECO:0000313" key="2">
    <source>
        <dbReference type="EMBL" id="AIE90419.1"/>
    </source>
</evidence>